<feature type="domain" description="Prepilin peptidase A24 N-terminal" evidence="12">
    <location>
        <begin position="15"/>
        <end position="98"/>
    </location>
</feature>
<dbReference type="InterPro" id="IPR000045">
    <property type="entry name" value="Prepilin_IV_endopep_pep"/>
</dbReference>
<evidence type="ECO:0000256" key="10">
    <source>
        <dbReference type="SAM" id="Phobius"/>
    </source>
</evidence>
<keyword evidence="9 13" id="KW-0489">Methyltransferase</keyword>
<evidence type="ECO:0000256" key="9">
    <source>
        <dbReference type="RuleBase" id="RU003794"/>
    </source>
</evidence>
<evidence type="ECO:0000259" key="12">
    <source>
        <dbReference type="Pfam" id="PF06750"/>
    </source>
</evidence>
<dbReference type="InterPro" id="IPR014032">
    <property type="entry name" value="Peptidase_A24A_bac"/>
</dbReference>
<keyword evidence="9" id="KW-0511">Multifunctional enzyme</keyword>
<feature type="domain" description="Prepilin type IV endopeptidase peptidase" evidence="11">
    <location>
        <begin position="111"/>
        <end position="220"/>
    </location>
</feature>
<dbReference type="Gene3D" id="1.20.120.1220">
    <property type="match status" value="1"/>
</dbReference>
<comment type="similarity">
    <text evidence="2 8">Belongs to the peptidase A24 family.</text>
</comment>
<evidence type="ECO:0000256" key="6">
    <source>
        <dbReference type="ARBA" id="ARBA00022989"/>
    </source>
</evidence>
<dbReference type="Proteomes" id="UP000316181">
    <property type="component" value="Unassembled WGS sequence"/>
</dbReference>
<evidence type="ECO:0000256" key="3">
    <source>
        <dbReference type="ARBA" id="ARBA00022475"/>
    </source>
</evidence>
<evidence type="ECO:0000313" key="13">
    <source>
        <dbReference type="EMBL" id="TQK75603.1"/>
    </source>
</evidence>
<dbReference type="PANTHER" id="PTHR30487:SF0">
    <property type="entry name" value="PREPILIN LEADER PEPTIDASE_N-METHYLTRANSFERASE-RELATED"/>
    <property type="match status" value="1"/>
</dbReference>
<dbReference type="GO" id="GO:0006465">
    <property type="term" value="P:signal peptide processing"/>
    <property type="evidence" value="ECO:0007669"/>
    <property type="project" value="TreeGrafter"/>
</dbReference>
<feature type="transmembrane region" description="Helical" evidence="10">
    <location>
        <begin position="208"/>
        <end position="225"/>
    </location>
</feature>
<keyword evidence="6 10" id="KW-1133">Transmembrane helix</keyword>
<dbReference type="GO" id="GO:0032259">
    <property type="term" value="P:methylation"/>
    <property type="evidence" value="ECO:0007669"/>
    <property type="project" value="UniProtKB-KW"/>
</dbReference>
<evidence type="ECO:0000256" key="1">
    <source>
        <dbReference type="ARBA" id="ARBA00004429"/>
    </source>
</evidence>
<comment type="function">
    <text evidence="9">Plays an essential role in type IV pili and type II pseudopili formation by proteolytically removing the leader sequence from substrate proteins and subsequently monomethylating the alpha-amino group of the newly exposed N-terminal phenylalanine.</text>
</comment>
<feature type="transmembrane region" description="Helical" evidence="10">
    <location>
        <begin position="6"/>
        <end position="28"/>
    </location>
</feature>
<gene>
    <name evidence="13" type="ORF">FB389_0233</name>
</gene>
<evidence type="ECO:0000259" key="11">
    <source>
        <dbReference type="Pfam" id="PF01478"/>
    </source>
</evidence>
<keyword evidence="5 9" id="KW-0812">Transmembrane</keyword>
<keyword evidence="3" id="KW-1003">Cell membrane</keyword>
<feature type="transmembrane region" description="Helical" evidence="10">
    <location>
        <begin position="104"/>
        <end position="124"/>
    </location>
</feature>
<comment type="caution">
    <text evidence="13">The sequence shown here is derived from an EMBL/GenBank/DDBJ whole genome shotgun (WGS) entry which is preliminary data.</text>
</comment>
<accession>A0A542SLV4</accession>
<dbReference type="GO" id="GO:0004190">
    <property type="term" value="F:aspartic-type endopeptidase activity"/>
    <property type="evidence" value="ECO:0007669"/>
    <property type="project" value="UniProtKB-EC"/>
</dbReference>
<evidence type="ECO:0000256" key="4">
    <source>
        <dbReference type="ARBA" id="ARBA00022519"/>
    </source>
</evidence>
<dbReference type="PANTHER" id="PTHR30487">
    <property type="entry name" value="TYPE 4 PREPILIN-LIKE PROTEINS LEADER PEPTIDE-PROCESSING ENZYME"/>
    <property type="match status" value="1"/>
</dbReference>
<dbReference type="GO" id="GO:0008168">
    <property type="term" value="F:methyltransferase activity"/>
    <property type="evidence" value="ECO:0007669"/>
    <property type="project" value="UniProtKB-KW"/>
</dbReference>
<feature type="transmembrane region" description="Helical" evidence="10">
    <location>
        <begin position="131"/>
        <end position="151"/>
    </location>
</feature>
<evidence type="ECO:0000256" key="5">
    <source>
        <dbReference type="ARBA" id="ARBA00022692"/>
    </source>
</evidence>
<comment type="subcellular location">
    <subcellularLocation>
        <location evidence="1">Cell inner membrane</location>
        <topology evidence="1">Multi-pass membrane protein</topology>
    </subcellularLocation>
    <subcellularLocation>
        <location evidence="9">Cell membrane</location>
        <topology evidence="9">Multi-pass membrane protein</topology>
    </subcellularLocation>
</comment>
<comment type="catalytic activity">
    <reaction evidence="9">
        <text>Typically cleaves a -Gly-|-Phe- bond to release an N-terminal, basic peptide of 5-8 residues from type IV prepilin, and then N-methylates the new N-terminal amino group, the methyl donor being S-adenosyl-L-methionine.</text>
        <dbReference type="EC" id="3.4.23.43"/>
    </reaction>
</comment>
<dbReference type="EC" id="2.1.1.-" evidence="9"/>
<dbReference type="EC" id="3.4.23.43" evidence="9"/>
<dbReference type="GO" id="GO:0005886">
    <property type="term" value="C:plasma membrane"/>
    <property type="evidence" value="ECO:0007669"/>
    <property type="project" value="UniProtKB-SubCell"/>
</dbReference>
<reference evidence="13 14" key="1">
    <citation type="submission" date="2019-06" db="EMBL/GenBank/DDBJ databases">
        <title>Sequencing the genomes of 1000 actinobacteria strains.</title>
        <authorList>
            <person name="Klenk H.-P."/>
        </authorList>
    </citation>
    <scope>NUCLEOTIDE SEQUENCE [LARGE SCALE GENOMIC DNA]</scope>
    <source>
        <strain evidence="13 14">DSM 10596</strain>
    </source>
</reference>
<evidence type="ECO:0000256" key="7">
    <source>
        <dbReference type="ARBA" id="ARBA00023136"/>
    </source>
</evidence>
<dbReference type="InterPro" id="IPR010627">
    <property type="entry name" value="Prepilin_pept_A24_N"/>
</dbReference>
<feature type="transmembrane region" description="Helical" evidence="10">
    <location>
        <begin position="157"/>
        <end position="178"/>
    </location>
</feature>
<keyword evidence="9" id="KW-0378">Hydrolase</keyword>
<dbReference type="Pfam" id="PF01478">
    <property type="entry name" value="Peptidase_A24"/>
    <property type="match status" value="1"/>
</dbReference>
<keyword evidence="9 13" id="KW-0808">Transferase</keyword>
<keyword evidence="14" id="KW-1185">Reference proteome</keyword>
<organism evidence="13 14">
    <name type="scientific">Rarobacter incanus</name>
    <dbReference type="NCBI Taxonomy" id="153494"/>
    <lineage>
        <taxon>Bacteria</taxon>
        <taxon>Bacillati</taxon>
        <taxon>Actinomycetota</taxon>
        <taxon>Actinomycetes</taxon>
        <taxon>Micrococcales</taxon>
        <taxon>Rarobacteraceae</taxon>
        <taxon>Rarobacter</taxon>
    </lineage>
</organism>
<protein>
    <recommendedName>
        <fullName evidence="9">Prepilin leader peptidase/N-methyltransferase</fullName>
        <ecNumber evidence="9">2.1.1.-</ecNumber>
        <ecNumber evidence="9">3.4.23.43</ecNumber>
    </recommendedName>
</protein>
<keyword evidence="4" id="KW-0997">Cell inner membrane</keyword>
<name>A0A542SLV4_9MICO</name>
<keyword evidence="7 10" id="KW-0472">Membrane</keyword>
<dbReference type="EMBL" id="VFNV01000001">
    <property type="protein sequence ID" value="TQK75603.1"/>
    <property type="molecule type" value="Genomic_DNA"/>
</dbReference>
<proteinExistence type="inferred from homology"/>
<dbReference type="Pfam" id="PF06750">
    <property type="entry name" value="A24_N_bact"/>
    <property type="match status" value="1"/>
</dbReference>
<feature type="transmembrane region" description="Helical" evidence="10">
    <location>
        <begin position="237"/>
        <end position="256"/>
    </location>
</feature>
<evidence type="ECO:0000313" key="14">
    <source>
        <dbReference type="Proteomes" id="UP000316181"/>
    </source>
</evidence>
<dbReference type="InterPro" id="IPR050882">
    <property type="entry name" value="Prepilin_peptidase/N-MTase"/>
</dbReference>
<evidence type="ECO:0000256" key="8">
    <source>
        <dbReference type="RuleBase" id="RU003793"/>
    </source>
</evidence>
<dbReference type="PRINTS" id="PR00864">
    <property type="entry name" value="PREPILNPTASE"/>
</dbReference>
<evidence type="ECO:0000256" key="2">
    <source>
        <dbReference type="ARBA" id="ARBA00005801"/>
    </source>
</evidence>
<sequence>MSALPAWFIPAAATVFGLVIGSFLNVVIWRVPRGESIVTPRSACPKCGHTLTWWEDVPLLSWVVLRGRCRECKQPISIRYPLVEAATGAIFGLAFWYFGFSFAAAAFAYLGAIGLALSLIDLDVHRLPDAIVLPGYAVLAALFVAQAVVGADGWWPLLRALIGGLALFMFYFLAAIIYPGGMGFGDVKLAGVLGFALGWLGWGQLLVGAFAAFLLGGLFSVALLMAGKAGRRSGIPFGPWMIVGAGVGVAAGNALWEAYLGTMM</sequence>
<keyword evidence="9" id="KW-0645">Protease</keyword>
<dbReference type="AlphaFoldDB" id="A0A542SLV4"/>